<keyword evidence="4" id="KW-1185">Reference proteome</keyword>
<evidence type="ECO:0000313" key="4">
    <source>
        <dbReference type="Proteomes" id="UP001151760"/>
    </source>
</evidence>
<feature type="region of interest" description="Disordered" evidence="1">
    <location>
        <begin position="305"/>
        <end position="325"/>
    </location>
</feature>
<comment type="caution">
    <text evidence="3">The sequence shown here is derived from an EMBL/GenBank/DDBJ whole genome shotgun (WGS) entry which is preliminary data.</text>
</comment>
<keyword evidence="2" id="KW-1133">Transmembrane helix</keyword>
<evidence type="ECO:0000256" key="2">
    <source>
        <dbReference type="SAM" id="Phobius"/>
    </source>
</evidence>
<dbReference type="CDD" id="cd09272">
    <property type="entry name" value="RNase_HI_RT_Ty1"/>
    <property type="match status" value="1"/>
</dbReference>
<dbReference type="EMBL" id="BQNB010012304">
    <property type="protein sequence ID" value="GJT01873.1"/>
    <property type="molecule type" value="Genomic_DNA"/>
</dbReference>
<name>A0ABQ5AKY4_9ASTR</name>
<reference evidence="3" key="1">
    <citation type="journal article" date="2022" name="Int. J. Mol. Sci.">
        <title>Draft Genome of Tanacetum Coccineum: Genomic Comparison of Closely Related Tanacetum-Family Plants.</title>
        <authorList>
            <person name="Yamashiro T."/>
            <person name="Shiraishi A."/>
            <person name="Nakayama K."/>
            <person name="Satake H."/>
        </authorList>
    </citation>
    <scope>NUCLEOTIDE SEQUENCE</scope>
</reference>
<organism evidence="3 4">
    <name type="scientific">Tanacetum coccineum</name>
    <dbReference type="NCBI Taxonomy" id="301880"/>
    <lineage>
        <taxon>Eukaryota</taxon>
        <taxon>Viridiplantae</taxon>
        <taxon>Streptophyta</taxon>
        <taxon>Embryophyta</taxon>
        <taxon>Tracheophyta</taxon>
        <taxon>Spermatophyta</taxon>
        <taxon>Magnoliopsida</taxon>
        <taxon>eudicotyledons</taxon>
        <taxon>Gunneridae</taxon>
        <taxon>Pentapetalae</taxon>
        <taxon>asterids</taxon>
        <taxon>campanulids</taxon>
        <taxon>Asterales</taxon>
        <taxon>Asteraceae</taxon>
        <taxon>Asteroideae</taxon>
        <taxon>Anthemideae</taxon>
        <taxon>Anthemidinae</taxon>
        <taxon>Tanacetum</taxon>
    </lineage>
</organism>
<accession>A0ABQ5AKY4</accession>
<proteinExistence type="predicted"/>
<evidence type="ECO:0000313" key="3">
    <source>
        <dbReference type="EMBL" id="GJT01873.1"/>
    </source>
</evidence>
<feature type="transmembrane region" description="Helical" evidence="2">
    <location>
        <begin position="187"/>
        <end position="208"/>
    </location>
</feature>
<dbReference type="Proteomes" id="UP001151760">
    <property type="component" value="Unassembled WGS sequence"/>
</dbReference>
<evidence type="ECO:0000256" key="1">
    <source>
        <dbReference type="SAM" id="MobiDB-lite"/>
    </source>
</evidence>
<protein>
    <submittedName>
        <fullName evidence="3">Uncharacterized protein</fullName>
    </submittedName>
</protein>
<sequence length="325" mass="37915">MCSQLTDYGFQFNKIPLYCDKKSTISLCCNNVQHSRAKHIDVRYHFIKEQVENGIVELYFVRAEYQLADIFTKPLPRERFNFLIEKLNMRSMSPETLKRLTGEEDELKIKECNRRIEFTKPQREETYQVTLDALKLNPWYPAFLITTGVPKIYMPQFWNIVTMVQDSSSYRFKLDNKKFRVMLKYSMTFSIFVQNFLINHLIYLHLLMKKLCHSSMNLDTHEILKLYLNWSLITCINPGEHLQLSSTGAFPGKPLDLITLGCQELKFCRGCITTKTLILLNSSMKTLHSRLTITSQREPCPILDSQRSSSITSSHKTIQSLRGIG</sequence>
<keyword evidence="2" id="KW-0812">Transmembrane</keyword>
<keyword evidence="2" id="KW-0472">Membrane</keyword>
<reference evidence="3" key="2">
    <citation type="submission" date="2022-01" db="EMBL/GenBank/DDBJ databases">
        <authorList>
            <person name="Yamashiro T."/>
            <person name="Shiraishi A."/>
            <person name="Satake H."/>
            <person name="Nakayama K."/>
        </authorList>
    </citation>
    <scope>NUCLEOTIDE SEQUENCE</scope>
</reference>
<gene>
    <name evidence="3" type="ORF">Tco_0823042</name>
</gene>